<evidence type="ECO:0000256" key="2">
    <source>
        <dbReference type="ARBA" id="ARBA00022759"/>
    </source>
</evidence>
<dbReference type="EMBL" id="UOEJ01000023">
    <property type="protein sequence ID" value="VAV91511.1"/>
    <property type="molecule type" value="Genomic_DNA"/>
</dbReference>
<dbReference type="GO" id="GO:0004519">
    <property type="term" value="F:endonuclease activity"/>
    <property type="evidence" value="ECO:0007669"/>
    <property type="project" value="UniProtKB-KW"/>
</dbReference>
<dbReference type="Gene3D" id="2.40.50.90">
    <property type="match status" value="1"/>
</dbReference>
<dbReference type="InterPro" id="IPR035437">
    <property type="entry name" value="SNase_OB-fold_sf"/>
</dbReference>
<dbReference type="Pfam" id="PF00565">
    <property type="entry name" value="SNase"/>
    <property type="match status" value="1"/>
</dbReference>
<dbReference type="PANTHER" id="PTHR12302">
    <property type="entry name" value="EBNA2 BINDING PROTEIN P100"/>
    <property type="match status" value="1"/>
</dbReference>
<keyword evidence="2" id="KW-0255">Endonuclease</keyword>
<keyword evidence="3" id="KW-0378">Hydrolase</keyword>
<keyword evidence="1" id="KW-0540">Nuclease</keyword>
<name>A0A3B0RIR0_9ZZZZ</name>
<reference evidence="5" key="1">
    <citation type="submission" date="2018-06" db="EMBL/GenBank/DDBJ databases">
        <authorList>
            <person name="Zhirakovskaya E."/>
        </authorList>
    </citation>
    <scope>NUCLEOTIDE SEQUENCE</scope>
</reference>
<protein>
    <recommendedName>
        <fullName evidence="4">TNase-like domain-containing protein</fullName>
    </recommendedName>
</protein>
<dbReference type="SUPFAM" id="SSF50199">
    <property type="entry name" value="Staphylococcal nuclease"/>
    <property type="match status" value="1"/>
</dbReference>
<accession>A0A3B0RIR0</accession>
<gene>
    <name evidence="5" type="ORF">MNBD_ALPHA01-705</name>
</gene>
<dbReference type="InterPro" id="IPR016071">
    <property type="entry name" value="Staphylococal_nuclease_OB-fold"/>
</dbReference>
<dbReference type="AlphaFoldDB" id="A0A3B0RIR0"/>
<evidence type="ECO:0000259" key="4">
    <source>
        <dbReference type="PROSITE" id="PS50830"/>
    </source>
</evidence>
<dbReference type="PANTHER" id="PTHR12302:SF3">
    <property type="entry name" value="SERINE_THREONINE-PROTEIN KINASE 31"/>
    <property type="match status" value="1"/>
</dbReference>
<dbReference type="SMART" id="SM00318">
    <property type="entry name" value="SNc"/>
    <property type="match status" value="1"/>
</dbReference>
<evidence type="ECO:0000256" key="1">
    <source>
        <dbReference type="ARBA" id="ARBA00022722"/>
    </source>
</evidence>
<sequence>MVRLAGVQAPKIPLGKKQWLLADKAGDLLSDLVLNRRVSLYFGGQRRDRYGRKPAHIFREDGLWIQGEMLKAGLARVQTSPDNRAFAAEMTTLEQTARRKSLGIWVMEYYRPKDHAIAGRHHDSFQIISGTVRDVTKIRTTYYLNFGDDWQSDFTIVIKPLPARKFIRADVQPELYEGKKIEIRGWLKSLNGPMIEASHPEQITIIK</sequence>
<feature type="domain" description="TNase-like" evidence="4">
    <location>
        <begin position="1"/>
        <end position="107"/>
    </location>
</feature>
<evidence type="ECO:0000256" key="3">
    <source>
        <dbReference type="ARBA" id="ARBA00022801"/>
    </source>
</evidence>
<evidence type="ECO:0000313" key="5">
    <source>
        <dbReference type="EMBL" id="VAV91511.1"/>
    </source>
</evidence>
<dbReference type="PROSITE" id="PS50830">
    <property type="entry name" value="TNASE_3"/>
    <property type="match status" value="1"/>
</dbReference>
<organism evidence="5">
    <name type="scientific">hydrothermal vent metagenome</name>
    <dbReference type="NCBI Taxonomy" id="652676"/>
    <lineage>
        <taxon>unclassified sequences</taxon>
        <taxon>metagenomes</taxon>
        <taxon>ecological metagenomes</taxon>
    </lineage>
</organism>
<proteinExistence type="predicted"/>
<dbReference type="GO" id="GO:0016787">
    <property type="term" value="F:hydrolase activity"/>
    <property type="evidence" value="ECO:0007669"/>
    <property type="project" value="UniProtKB-KW"/>
</dbReference>